<dbReference type="Gene3D" id="3.40.50.720">
    <property type="entry name" value="NAD(P)-binding Rossmann-like Domain"/>
    <property type="match status" value="1"/>
</dbReference>
<dbReference type="SUPFAM" id="SSF51735">
    <property type="entry name" value="NAD(P)-binding Rossmann-fold domains"/>
    <property type="match status" value="1"/>
</dbReference>
<feature type="region of interest" description="Disordered" evidence="3">
    <location>
        <begin position="222"/>
        <end position="268"/>
    </location>
</feature>
<keyword evidence="2 4" id="KW-0560">Oxidoreductase</keyword>
<dbReference type="PRINTS" id="PR00081">
    <property type="entry name" value="GDHRDH"/>
</dbReference>
<dbReference type="InterPro" id="IPR036291">
    <property type="entry name" value="NAD(P)-bd_dom_sf"/>
</dbReference>
<name>A0ABT7MBV7_9PSEU</name>
<dbReference type="InterPro" id="IPR002347">
    <property type="entry name" value="SDR_fam"/>
</dbReference>
<dbReference type="Proteomes" id="UP001231924">
    <property type="component" value="Unassembled WGS sequence"/>
</dbReference>
<sequence>MTALVTGGASGIGEAVSRRLAAAGAKVAVVDRDAVAATKVAEEISGLAVACDVTSESALSAAFAEAESWGGRLDVVHLNAGSVGGQSGITDLDVEAYRRVVGVNVDHVVFGLNAAVPALRRAGGGTIIATASLAGLVPLPGDAIYTMTKHAVVGYVRSAAATLAPEGIRAMALCPGYADTALIAHMRDQFGDFPLLTAGDVADAVDAMLDRGEPGECWYVQPGREPGPYGFRGVPGPRTGEAPPSLSWETQHQGEHADRGARPSDEEG</sequence>
<evidence type="ECO:0000256" key="3">
    <source>
        <dbReference type="SAM" id="MobiDB-lite"/>
    </source>
</evidence>
<keyword evidence="5" id="KW-1185">Reference proteome</keyword>
<evidence type="ECO:0000313" key="5">
    <source>
        <dbReference type="Proteomes" id="UP001231924"/>
    </source>
</evidence>
<dbReference type="GO" id="GO:0016491">
    <property type="term" value="F:oxidoreductase activity"/>
    <property type="evidence" value="ECO:0007669"/>
    <property type="project" value="UniProtKB-KW"/>
</dbReference>
<dbReference type="EMBL" id="JASVWF010000004">
    <property type="protein sequence ID" value="MDL5158139.1"/>
    <property type="molecule type" value="Genomic_DNA"/>
</dbReference>
<dbReference type="EC" id="1.-.-.-" evidence="4"/>
<dbReference type="CDD" id="cd05233">
    <property type="entry name" value="SDR_c"/>
    <property type="match status" value="1"/>
</dbReference>
<dbReference type="PANTHER" id="PTHR43180:SF33">
    <property type="entry name" value="15-HYDROXYPROSTAGLANDIN DEHYDROGENASE [NAD(+)]-LIKE"/>
    <property type="match status" value="1"/>
</dbReference>
<gene>
    <name evidence="4" type="ORF">QRT03_19385</name>
</gene>
<comment type="similarity">
    <text evidence="1">Belongs to the short-chain dehydrogenases/reductases (SDR) family.</text>
</comment>
<comment type="caution">
    <text evidence="4">The sequence shown here is derived from an EMBL/GenBank/DDBJ whole genome shotgun (WGS) entry which is preliminary data.</text>
</comment>
<reference evidence="4 5" key="1">
    <citation type="submission" date="2023-06" db="EMBL/GenBank/DDBJ databases">
        <title>Actinomycetospora Odt1-22.</title>
        <authorList>
            <person name="Supong K."/>
        </authorList>
    </citation>
    <scope>NUCLEOTIDE SEQUENCE [LARGE SCALE GENOMIC DNA]</scope>
    <source>
        <strain evidence="4 5">Odt1-22</strain>
    </source>
</reference>
<evidence type="ECO:0000256" key="2">
    <source>
        <dbReference type="ARBA" id="ARBA00023002"/>
    </source>
</evidence>
<dbReference type="Pfam" id="PF00106">
    <property type="entry name" value="adh_short"/>
    <property type="match status" value="1"/>
</dbReference>
<organism evidence="4 5">
    <name type="scientific">Actinomycetospora termitidis</name>
    <dbReference type="NCBI Taxonomy" id="3053470"/>
    <lineage>
        <taxon>Bacteria</taxon>
        <taxon>Bacillati</taxon>
        <taxon>Actinomycetota</taxon>
        <taxon>Actinomycetes</taxon>
        <taxon>Pseudonocardiales</taxon>
        <taxon>Pseudonocardiaceae</taxon>
        <taxon>Actinomycetospora</taxon>
    </lineage>
</organism>
<proteinExistence type="inferred from homology"/>
<evidence type="ECO:0000313" key="4">
    <source>
        <dbReference type="EMBL" id="MDL5158139.1"/>
    </source>
</evidence>
<dbReference type="InterPro" id="IPR020904">
    <property type="entry name" value="Sc_DH/Rdtase_CS"/>
</dbReference>
<dbReference type="RefSeq" id="WP_286054660.1">
    <property type="nucleotide sequence ID" value="NZ_JASVWF010000004.1"/>
</dbReference>
<dbReference type="PANTHER" id="PTHR43180">
    <property type="entry name" value="3-OXOACYL-(ACYL-CARRIER-PROTEIN) REDUCTASE (AFU_ORTHOLOGUE AFUA_6G11210)"/>
    <property type="match status" value="1"/>
</dbReference>
<dbReference type="PROSITE" id="PS00061">
    <property type="entry name" value="ADH_SHORT"/>
    <property type="match status" value="1"/>
</dbReference>
<feature type="compositionally biased region" description="Basic and acidic residues" evidence="3">
    <location>
        <begin position="252"/>
        <end position="268"/>
    </location>
</feature>
<evidence type="ECO:0000256" key="1">
    <source>
        <dbReference type="ARBA" id="ARBA00006484"/>
    </source>
</evidence>
<accession>A0ABT7MBV7</accession>
<protein>
    <submittedName>
        <fullName evidence="4">SDR family oxidoreductase</fullName>
        <ecNumber evidence="4">1.-.-.-</ecNumber>
    </submittedName>
</protein>